<dbReference type="EMBL" id="KL197762">
    <property type="protein sequence ID" value="KDQ50316.1"/>
    <property type="molecule type" value="Genomic_DNA"/>
</dbReference>
<dbReference type="Pfam" id="PF06293">
    <property type="entry name" value="Kdo"/>
    <property type="match status" value="1"/>
</dbReference>
<dbReference type="InParanoid" id="A0A067PIM5"/>
<accession>A0A067PIM5</accession>
<dbReference type="SUPFAM" id="SSF56112">
    <property type="entry name" value="Protein kinase-like (PK-like)"/>
    <property type="match status" value="1"/>
</dbReference>
<evidence type="ECO:0000313" key="1">
    <source>
        <dbReference type="EMBL" id="KDQ50316.1"/>
    </source>
</evidence>
<protein>
    <recommendedName>
        <fullName evidence="3">Protein kinase domain-containing protein</fullName>
    </recommendedName>
</protein>
<organism evidence="1 2">
    <name type="scientific">Jaapia argillacea MUCL 33604</name>
    <dbReference type="NCBI Taxonomy" id="933084"/>
    <lineage>
        <taxon>Eukaryota</taxon>
        <taxon>Fungi</taxon>
        <taxon>Dikarya</taxon>
        <taxon>Basidiomycota</taxon>
        <taxon>Agaricomycotina</taxon>
        <taxon>Agaricomycetes</taxon>
        <taxon>Agaricomycetidae</taxon>
        <taxon>Jaapiales</taxon>
        <taxon>Jaapiaceae</taxon>
        <taxon>Jaapia</taxon>
    </lineage>
</organism>
<dbReference type="OrthoDB" id="3269050at2759"/>
<evidence type="ECO:0008006" key="3">
    <source>
        <dbReference type="Google" id="ProtNLM"/>
    </source>
</evidence>
<reference evidence="2" key="1">
    <citation type="journal article" date="2014" name="Proc. Natl. Acad. Sci. U.S.A.">
        <title>Extensive sampling of basidiomycete genomes demonstrates inadequacy of the white-rot/brown-rot paradigm for wood decay fungi.</title>
        <authorList>
            <person name="Riley R."/>
            <person name="Salamov A.A."/>
            <person name="Brown D.W."/>
            <person name="Nagy L.G."/>
            <person name="Floudas D."/>
            <person name="Held B.W."/>
            <person name="Levasseur A."/>
            <person name="Lombard V."/>
            <person name="Morin E."/>
            <person name="Otillar R."/>
            <person name="Lindquist E.A."/>
            <person name="Sun H."/>
            <person name="LaButti K.M."/>
            <person name="Schmutz J."/>
            <person name="Jabbour D."/>
            <person name="Luo H."/>
            <person name="Baker S.E."/>
            <person name="Pisabarro A.G."/>
            <person name="Walton J.D."/>
            <person name="Blanchette R.A."/>
            <person name="Henrissat B."/>
            <person name="Martin F."/>
            <person name="Cullen D."/>
            <person name="Hibbett D.S."/>
            <person name="Grigoriev I.V."/>
        </authorList>
    </citation>
    <scope>NUCLEOTIDE SEQUENCE [LARGE SCALE GENOMIC DNA]</scope>
    <source>
        <strain evidence="2">MUCL 33604</strain>
    </source>
</reference>
<keyword evidence="2" id="KW-1185">Reference proteome</keyword>
<dbReference type="Gene3D" id="1.10.510.10">
    <property type="entry name" value="Transferase(Phosphotransferase) domain 1"/>
    <property type="match status" value="1"/>
</dbReference>
<dbReference type="HOGENOM" id="CLU_054599_1_0_1"/>
<dbReference type="InterPro" id="IPR011009">
    <property type="entry name" value="Kinase-like_dom_sf"/>
</dbReference>
<dbReference type="Proteomes" id="UP000027265">
    <property type="component" value="Unassembled WGS sequence"/>
</dbReference>
<dbReference type="AlphaFoldDB" id="A0A067PIM5"/>
<gene>
    <name evidence="1" type="ORF">JAAARDRAFT_200091</name>
</gene>
<sequence>MASIPSYYSPNSRFSLKLAQGELWVTVVQAFTPFNMSQALLVRVVEQTPTLHLLPGSLVIAKFYDPRCMAQRKGHKYRPAMPWTYETELESAQRRRPPPNSSIYHWDLTDTPEDDDDVVGWEEVFYQKSHRLFRAEVEAYRLLEPLQGSGIPQFFASGTLNLPPSEPRAIPINVVLLEHIRDSISVGELSESPSPPHIPKELLESLFETVSRFAGLGVAHTDLNLGNVLFTPAEHYTRACVIDFGNAIVREPDRTEEGWGRVVDWYDDLMGLKLVLERAFKDLSELVDLTKYIPAQRLK</sequence>
<evidence type="ECO:0000313" key="2">
    <source>
        <dbReference type="Proteomes" id="UP000027265"/>
    </source>
</evidence>
<name>A0A067PIM5_9AGAM</name>
<dbReference type="STRING" id="933084.A0A067PIM5"/>
<proteinExistence type="predicted"/>